<keyword evidence="4" id="KW-1185">Reference proteome</keyword>
<dbReference type="EMBL" id="QEIN01000112">
    <property type="protein sequence ID" value="RCV57411.1"/>
    <property type="molecule type" value="Genomic_DNA"/>
</dbReference>
<dbReference type="AlphaFoldDB" id="A0A368T3S5"/>
<feature type="transmembrane region" description="Helical" evidence="2">
    <location>
        <begin position="27"/>
        <end position="48"/>
    </location>
</feature>
<keyword evidence="2" id="KW-0812">Transmembrane</keyword>
<accession>A0A368T3S5</accession>
<feature type="transmembrane region" description="Helical" evidence="2">
    <location>
        <begin position="91"/>
        <end position="114"/>
    </location>
</feature>
<evidence type="ECO:0000256" key="2">
    <source>
        <dbReference type="SAM" id="Phobius"/>
    </source>
</evidence>
<dbReference type="RefSeq" id="WP_114396929.1">
    <property type="nucleotide sequence ID" value="NZ_QEIM01000022.1"/>
</dbReference>
<reference evidence="3 4" key="1">
    <citation type="submission" date="2018-04" db="EMBL/GenBank/DDBJ databases">
        <title>Novel actinobacteria from marine sediment.</title>
        <authorList>
            <person name="Ng Z.Y."/>
            <person name="Tan G.Y.A."/>
        </authorList>
    </citation>
    <scope>NUCLEOTIDE SEQUENCE [LARGE SCALE GENOMIC DNA]</scope>
    <source>
        <strain evidence="3 4">TPS81</strain>
    </source>
</reference>
<organism evidence="3 4">
    <name type="scientific">Marinitenerispora sediminis</name>
    <dbReference type="NCBI Taxonomy" id="1931232"/>
    <lineage>
        <taxon>Bacteria</taxon>
        <taxon>Bacillati</taxon>
        <taxon>Actinomycetota</taxon>
        <taxon>Actinomycetes</taxon>
        <taxon>Streptosporangiales</taxon>
        <taxon>Nocardiopsidaceae</taxon>
        <taxon>Marinitenerispora</taxon>
    </lineage>
</organism>
<comment type="caution">
    <text evidence="3">The sequence shown here is derived from an EMBL/GenBank/DDBJ whole genome shotgun (WGS) entry which is preliminary data.</text>
</comment>
<feature type="transmembrane region" description="Helical" evidence="2">
    <location>
        <begin position="300"/>
        <end position="322"/>
    </location>
</feature>
<evidence type="ECO:0000313" key="4">
    <source>
        <dbReference type="Proteomes" id="UP000253318"/>
    </source>
</evidence>
<feature type="region of interest" description="Disordered" evidence="1">
    <location>
        <begin position="1"/>
        <end position="21"/>
    </location>
</feature>
<name>A0A368T3S5_9ACTN</name>
<feature type="transmembrane region" description="Helical" evidence="2">
    <location>
        <begin position="230"/>
        <end position="254"/>
    </location>
</feature>
<proteinExistence type="predicted"/>
<gene>
    <name evidence="3" type="ORF">DEF24_15320</name>
</gene>
<feature type="transmembrane region" description="Helical" evidence="2">
    <location>
        <begin position="60"/>
        <end position="79"/>
    </location>
</feature>
<dbReference type="Proteomes" id="UP000253318">
    <property type="component" value="Unassembled WGS sequence"/>
</dbReference>
<feature type="transmembrane region" description="Helical" evidence="2">
    <location>
        <begin position="134"/>
        <end position="155"/>
    </location>
</feature>
<sequence length="332" mass="35053">MPVTSLLSRSRDPRVESRPAAPRGRHLPLLAYAALAGVLALVCCAGLLLDDRTVLGEPTWLKPLKFTLSFGVYALTLAWMYRMLPRWRRTVWWLGTGLTAALVVETVAIVFQAARGRASHFNVGTPLDARVLDFMAGAAIALVLLTLLVGVFLLLQRLVDRPMAWALRCGIALAVVGMAVTALMTDPTPDQLAAMERGAEPALVGSHDVGPTGDHMPLTGWNASGGDLRIGHFAGLHAMQSLPLVAVALAALAPRWRPLRAEGTRTGLVVVAALAHLGLVGLVTWQALRGQALLQPDAATLLAAAGLGLATLLAGAGVLWAGRLRERRGAAS</sequence>
<keyword evidence="2" id="KW-0472">Membrane</keyword>
<keyword evidence="2" id="KW-1133">Transmembrane helix</keyword>
<dbReference type="OrthoDB" id="343560at2"/>
<feature type="transmembrane region" description="Helical" evidence="2">
    <location>
        <begin position="266"/>
        <end position="288"/>
    </location>
</feature>
<evidence type="ECO:0000313" key="3">
    <source>
        <dbReference type="EMBL" id="RCV57411.1"/>
    </source>
</evidence>
<evidence type="ECO:0000256" key="1">
    <source>
        <dbReference type="SAM" id="MobiDB-lite"/>
    </source>
</evidence>
<feature type="transmembrane region" description="Helical" evidence="2">
    <location>
        <begin position="167"/>
        <end position="185"/>
    </location>
</feature>
<protein>
    <submittedName>
        <fullName evidence="3">Uncharacterized protein</fullName>
    </submittedName>
</protein>